<evidence type="ECO:0000313" key="2">
    <source>
        <dbReference type="Proteomes" id="UP000812961"/>
    </source>
</evidence>
<dbReference type="EMBL" id="JAICCF010000002">
    <property type="protein sequence ID" value="MBW8685196.1"/>
    <property type="molecule type" value="Genomic_DNA"/>
</dbReference>
<accession>A0ABS7GBZ4</accession>
<keyword evidence="2" id="KW-1185">Reference proteome</keyword>
<dbReference type="Proteomes" id="UP000812961">
    <property type="component" value="Unassembled WGS sequence"/>
</dbReference>
<sequence>MEQDFPIATYLDIKRELLTIQKALEKEKAAWSATRDFLEENTANELDMAFKTAFELIDGNYTASHLSDCLQSLEILVQQGASGRTMSSHELGRYNLAMLVEDIRYITDEDTLDIATRIIRLTIIADAAVNQQKAYVGNGGMPALDFICLYLAHGIDTAWYRLSSKQYEYIYRLFPLFAHHYSATFAQDRGYDEPYHMYVRCLQHSPAAADLQIKTFLRMLCLGWTPFYVTEEWLDRTFFLKIANLDTQWLSIIYPYDDGQLKFYIDVAQQHITAATIKVMLNAVTMNNKSRKDFKKYFSLRPHWLIKLAITKAPDIVFQLVKRNEKDLLYPFLRYYKRELATLRNEQGLSLGAYAITTRGVVENTIQLLRAANLLKVD</sequence>
<protein>
    <submittedName>
        <fullName evidence="1">Uncharacterized protein</fullName>
    </submittedName>
</protein>
<gene>
    <name evidence="1" type="ORF">K1Y79_12730</name>
</gene>
<comment type="caution">
    <text evidence="1">The sequence shown here is derived from an EMBL/GenBank/DDBJ whole genome shotgun (WGS) entry which is preliminary data.</text>
</comment>
<dbReference type="RefSeq" id="WP_220250413.1">
    <property type="nucleotide sequence ID" value="NZ_JAICCF010000002.1"/>
</dbReference>
<name>A0ABS7GBZ4_9BACT</name>
<evidence type="ECO:0000313" key="1">
    <source>
        <dbReference type="EMBL" id="MBW8685196.1"/>
    </source>
</evidence>
<proteinExistence type="predicted"/>
<organism evidence="1 2">
    <name type="scientific">Chitinophaga rhizophila</name>
    <dbReference type="NCBI Taxonomy" id="2866212"/>
    <lineage>
        <taxon>Bacteria</taxon>
        <taxon>Pseudomonadati</taxon>
        <taxon>Bacteroidota</taxon>
        <taxon>Chitinophagia</taxon>
        <taxon>Chitinophagales</taxon>
        <taxon>Chitinophagaceae</taxon>
        <taxon>Chitinophaga</taxon>
    </lineage>
</organism>
<reference evidence="1 2" key="1">
    <citation type="submission" date="2021-08" db="EMBL/GenBank/DDBJ databases">
        <title>The genome sequence of Chitinophaga sp. B61.</title>
        <authorList>
            <person name="Zhang X."/>
        </authorList>
    </citation>
    <scope>NUCLEOTIDE SEQUENCE [LARGE SCALE GENOMIC DNA]</scope>
    <source>
        <strain evidence="1 2">B61</strain>
    </source>
</reference>